<dbReference type="PROSITE" id="PS51078">
    <property type="entry name" value="ICLR_ED"/>
    <property type="match status" value="1"/>
</dbReference>
<dbReference type="Pfam" id="PF09339">
    <property type="entry name" value="HTH_IclR"/>
    <property type="match status" value="1"/>
</dbReference>
<dbReference type="InterPro" id="IPR029016">
    <property type="entry name" value="GAF-like_dom_sf"/>
</dbReference>
<feature type="domain" description="IclR-ED" evidence="6">
    <location>
        <begin position="96"/>
        <end position="279"/>
    </location>
</feature>
<dbReference type="EMBL" id="JAVDUI010000001">
    <property type="protein sequence ID" value="MDR6891921.1"/>
    <property type="molecule type" value="Genomic_DNA"/>
</dbReference>
<dbReference type="GO" id="GO:0003677">
    <property type="term" value="F:DNA binding"/>
    <property type="evidence" value="ECO:0007669"/>
    <property type="project" value="UniProtKB-KW"/>
</dbReference>
<dbReference type="PROSITE" id="PS51077">
    <property type="entry name" value="HTH_ICLR"/>
    <property type="match status" value="1"/>
</dbReference>
<dbReference type="RefSeq" id="WP_309850242.1">
    <property type="nucleotide sequence ID" value="NZ_BAAAIU010000041.1"/>
</dbReference>
<dbReference type="InterPro" id="IPR036390">
    <property type="entry name" value="WH_DNA-bd_sf"/>
</dbReference>
<name>A0AAE4C530_9MICC</name>
<dbReference type="SUPFAM" id="SSF55781">
    <property type="entry name" value="GAF domain-like"/>
    <property type="match status" value="1"/>
</dbReference>
<protein>
    <submittedName>
        <fullName evidence="7">DNA-binding IclR family transcriptional regulator</fullName>
    </submittedName>
</protein>
<evidence type="ECO:0000256" key="4">
    <source>
        <dbReference type="SAM" id="MobiDB-lite"/>
    </source>
</evidence>
<proteinExistence type="predicted"/>
<dbReference type="Gene3D" id="1.10.10.10">
    <property type="entry name" value="Winged helix-like DNA-binding domain superfamily/Winged helix DNA-binding domain"/>
    <property type="match status" value="1"/>
</dbReference>
<dbReference type="Pfam" id="PF01614">
    <property type="entry name" value="IclR_C"/>
    <property type="match status" value="1"/>
</dbReference>
<feature type="compositionally biased region" description="Pro residues" evidence="4">
    <location>
        <begin position="1"/>
        <end position="13"/>
    </location>
</feature>
<reference evidence="7" key="1">
    <citation type="submission" date="2023-07" db="EMBL/GenBank/DDBJ databases">
        <title>Sequencing the genomes of 1000 actinobacteria strains.</title>
        <authorList>
            <person name="Klenk H.-P."/>
        </authorList>
    </citation>
    <scope>NUCLEOTIDE SEQUENCE</scope>
    <source>
        <strain evidence="7">DSM 13988</strain>
    </source>
</reference>
<evidence type="ECO:0000256" key="3">
    <source>
        <dbReference type="ARBA" id="ARBA00023163"/>
    </source>
</evidence>
<keyword evidence="8" id="KW-1185">Reference proteome</keyword>
<evidence type="ECO:0000256" key="2">
    <source>
        <dbReference type="ARBA" id="ARBA00023125"/>
    </source>
</evidence>
<dbReference type="SMART" id="SM00346">
    <property type="entry name" value="HTH_ICLR"/>
    <property type="match status" value="1"/>
</dbReference>
<dbReference type="GO" id="GO:0045892">
    <property type="term" value="P:negative regulation of DNA-templated transcription"/>
    <property type="evidence" value="ECO:0007669"/>
    <property type="project" value="TreeGrafter"/>
</dbReference>
<dbReference type="Proteomes" id="UP001247307">
    <property type="component" value="Unassembled WGS sequence"/>
</dbReference>
<evidence type="ECO:0000313" key="8">
    <source>
        <dbReference type="Proteomes" id="UP001247307"/>
    </source>
</evidence>
<evidence type="ECO:0000259" key="5">
    <source>
        <dbReference type="PROSITE" id="PS51077"/>
    </source>
</evidence>
<feature type="region of interest" description="Disordered" evidence="4">
    <location>
        <begin position="1"/>
        <end position="34"/>
    </location>
</feature>
<accession>A0AAE4C530</accession>
<dbReference type="GO" id="GO:0003700">
    <property type="term" value="F:DNA-binding transcription factor activity"/>
    <property type="evidence" value="ECO:0007669"/>
    <property type="project" value="TreeGrafter"/>
</dbReference>
<feature type="domain" description="HTH iclR-type" evidence="5">
    <location>
        <begin position="33"/>
        <end position="95"/>
    </location>
</feature>
<dbReference type="InterPro" id="IPR005471">
    <property type="entry name" value="Tscrpt_reg_IclR_N"/>
</dbReference>
<keyword evidence="2 7" id="KW-0238">DNA-binding</keyword>
<dbReference type="AlphaFoldDB" id="A0AAE4C530"/>
<keyword evidence="3" id="KW-0804">Transcription</keyword>
<organism evidence="7 8">
    <name type="scientific">Falsarthrobacter nasiphocae</name>
    <dbReference type="NCBI Taxonomy" id="189863"/>
    <lineage>
        <taxon>Bacteria</taxon>
        <taxon>Bacillati</taxon>
        <taxon>Actinomycetota</taxon>
        <taxon>Actinomycetes</taxon>
        <taxon>Micrococcales</taxon>
        <taxon>Micrococcaceae</taxon>
        <taxon>Falsarthrobacter</taxon>
    </lineage>
</organism>
<gene>
    <name evidence="7" type="ORF">J2S35_000861</name>
</gene>
<evidence type="ECO:0000259" key="6">
    <source>
        <dbReference type="PROSITE" id="PS51078"/>
    </source>
</evidence>
<evidence type="ECO:0000256" key="1">
    <source>
        <dbReference type="ARBA" id="ARBA00023015"/>
    </source>
</evidence>
<dbReference type="PANTHER" id="PTHR30136:SF2">
    <property type="entry name" value="TRANSCRIPTIONAL REGULATOR ICLR"/>
    <property type="match status" value="1"/>
</dbReference>
<dbReference type="SUPFAM" id="SSF46785">
    <property type="entry name" value="Winged helix' DNA-binding domain"/>
    <property type="match status" value="1"/>
</dbReference>
<keyword evidence="1" id="KW-0805">Transcription regulation</keyword>
<dbReference type="Gene3D" id="3.30.450.40">
    <property type="match status" value="1"/>
</dbReference>
<sequence>MSTPGTTPPPGPDAGPGLTSATEPARSDTPPKSPAAERVLDVLGYVSRRRSPVGAQTVAAALGLPRSTVYQLLTALVRRGYLVHFPEEKTFGLGLAAFELSMAYARQEPIARASRPILERLVDAVGESGHVAVLRGSDVVYVNEERAKGRPSLVTDVGVRLPAHLTATGRSMLAALPAAQIRAVFPSSSSFERRIPGAGPESLRELRALLSEAAERGCAVEEGEVTEGFASIAAAALDRVGMPVASFAVTFVAHRYDDDARERLATRVQAAARELESRM</sequence>
<dbReference type="InterPro" id="IPR036388">
    <property type="entry name" value="WH-like_DNA-bd_sf"/>
</dbReference>
<evidence type="ECO:0000313" key="7">
    <source>
        <dbReference type="EMBL" id="MDR6891921.1"/>
    </source>
</evidence>
<dbReference type="InterPro" id="IPR014757">
    <property type="entry name" value="Tscrpt_reg_IclR_C"/>
</dbReference>
<dbReference type="PANTHER" id="PTHR30136">
    <property type="entry name" value="HELIX-TURN-HELIX TRANSCRIPTIONAL REGULATOR, ICLR FAMILY"/>
    <property type="match status" value="1"/>
</dbReference>
<dbReference type="InterPro" id="IPR050707">
    <property type="entry name" value="HTH_MetabolicPath_Reg"/>
</dbReference>
<comment type="caution">
    <text evidence="7">The sequence shown here is derived from an EMBL/GenBank/DDBJ whole genome shotgun (WGS) entry which is preliminary data.</text>
</comment>